<gene>
    <name evidence="5" type="ORF">COCON_G00134630</name>
</gene>
<dbReference type="Proteomes" id="UP001152803">
    <property type="component" value="Unassembled WGS sequence"/>
</dbReference>
<proteinExistence type="predicted"/>
<accession>A0A9Q1DEL9</accession>
<keyword evidence="6" id="KW-1185">Reference proteome</keyword>
<evidence type="ECO:0000313" key="5">
    <source>
        <dbReference type="EMBL" id="KAJ8268291.1"/>
    </source>
</evidence>
<dbReference type="PANTHER" id="PTHR15381:SF1">
    <property type="entry name" value="CHONDROITIN SULFATE PROTEOGLYCAN 5"/>
    <property type="match status" value="1"/>
</dbReference>
<organism evidence="5 6">
    <name type="scientific">Conger conger</name>
    <name type="common">Conger eel</name>
    <name type="synonym">Muraena conger</name>
    <dbReference type="NCBI Taxonomy" id="82655"/>
    <lineage>
        <taxon>Eukaryota</taxon>
        <taxon>Metazoa</taxon>
        <taxon>Chordata</taxon>
        <taxon>Craniata</taxon>
        <taxon>Vertebrata</taxon>
        <taxon>Euteleostomi</taxon>
        <taxon>Actinopterygii</taxon>
        <taxon>Neopterygii</taxon>
        <taxon>Teleostei</taxon>
        <taxon>Anguilliformes</taxon>
        <taxon>Congridae</taxon>
        <taxon>Conger</taxon>
    </lineage>
</organism>
<dbReference type="GO" id="GO:0048858">
    <property type="term" value="P:cell projection morphogenesis"/>
    <property type="evidence" value="ECO:0007669"/>
    <property type="project" value="TreeGrafter"/>
</dbReference>
<evidence type="ECO:0000313" key="6">
    <source>
        <dbReference type="Proteomes" id="UP001152803"/>
    </source>
</evidence>
<protein>
    <recommendedName>
        <fullName evidence="4">Neural chondroitin sulphate proteoglycan cytoplasmic domain-containing protein</fullName>
    </recommendedName>
</protein>
<feature type="chain" id="PRO_5040443036" description="Neural chondroitin sulphate proteoglycan cytoplasmic domain-containing protein" evidence="3">
    <location>
        <begin position="34"/>
        <end position="587"/>
    </location>
</feature>
<feature type="region of interest" description="Disordered" evidence="1">
    <location>
        <begin position="258"/>
        <end position="288"/>
    </location>
</feature>
<keyword evidence="2" id="KW-0812">Transmembrane</keyword>
<dbReference type="InterPro" id="IPR009505">
    <property type="entry name" value="Neural_ProG_Cyt"/>
</dbReference>
<keyword evidence="2" id="KW-0472">Membrane</keyword>
<evidence type="ECO:0000259" key="4">
    <source>
        <dbReference type="Pfam" id="PF06567"/>
    </source>
</evidence>
<dbReference type="PANTHER" id="PTHR15381">
    <property type="entry name" value="CHONDROITIN SULFATE PROTEOGLYCAN 5 -RELATED"/>
    <property type="match status" value="1"/>
</dbReference>
<evidence type="ECO:0000256" key="3">
    <source>
        <dbReference type="SAM" id="SignalP"/>
    </source>
</evidence>
<feature type="region of interest" description="Disordered" evidence="1">
    <location>
        <begin position="112"/>
        <end position="207"/>
    </location>
</feature>
<sequence>MDDRETRFNSGCWRLVMLSSFLLLHSIPLCAHGETLGPNITAMDDKVNSSSLPSGESEQAAAITSSALPLFPSLRAVRMPRGGEEVGSGILGESEISSESAEKDLLLKIPSEGVGAGLPTLPAPSRPTDAQPDFRDEERTEPPWQGTEGGPDVAMLDLDHRPRPSSPPAPAPAQTDVLTVDYIDPASRHRDPGPPSPEPGARELQGGESWTLSDFYYYDNKDDGFSTTEVYPETDQYTTVDMEDENIMLLTTTRASVPFDPRRPGSLLPEDVLPSGEDEGPPPAPGLVDGANGSDCRLGYVRTNNSCRSPCDLFPDYCFNAGQCYLAEGIGVFCRCNAQDYMWHKGSRCEAVITEFQVMCIAIGAAALMVLLLFMITVFFAKKLHLLKTENSKLHKRSSKYRPPSEQHNDNFSLSTIAEGSHPNVRKLCDTPPTLPHARALAYYDNIICQDDPNSQNKLEDPVKAPPTKEDEPLNIQNSLTPKHDNNHLASEENSSEGGVTIDLELLLPKEAKMRPHSSPPLHYNVFLYKLPKSPEKARARSQSSDQGQCPHPPPSPRSGYSPVSTRSLPPLPAKRQGARVGKACTP</sequence>
<reference evidence="5" key="1">
    <citation type="journal article" date="2023" name="Science">
        <title>Genome structures resolve the early diversification of teleost fishes.</title>
        <authorList>
            <person name="Parey E."/>
            <person name="Louis A."/>
            <person name="Montfort J."/>
            <person name="Bouchez O."/>
            <person name="Roques C."/>
            <person name="Iampietro C."/>
            <person name="Lluch J."/>
            <person name="Castinel A."/>
            <person name="Donnadieu C."/>
            <person name="Desvignes T."/>
            <person name="Floi Bucao C."/>
            <person name="Jouanno E."/>
            <person name="Wen M."/>
            <person name="Mejri S."/>
            <person name="Dirks R."/>
            <person name="Jansen H."/>
            <person name="Henkel C."/>
            <person name="Chen W.J."/>
            <person name="Zahm M."/>
            <person name="Cabau C."/>
            <person name="Klopp C."/>
            <person name="Thompson A.W."/>
            <person name="Robinson-Rechavi M."/>
            <person name="Braasch I."/>
            <person name="Lecointre G."/>
            <person name="Bobe J."/>
            <person name="Postlethwait J.H."/>
            <person name="Berthelot C."/>
            <person name="Roest Crollius H."/>
            <person name="Guiguen Y."/>
        </authorList>
    </citation>
    <scope>NUCLEOTIDE SEQUENCE</scope>
    <source>
        <strain evidence="5">Concon-B</strain>
    </source>
</reference>
<feature type="compositionally biased region" description="Basic and acidic residues" evidence="1">
    <location>
        <begin position="458"/>
        <end position="472"/>
    </location>
</feature>
<feature type="transmembrane region" description="Helical" evidence="2">
    <location>
        <begin position="356"/>
        <end position="381"/>
    </location>
</feature>
<feature type="region of interest" description="Disordered" evidence="1">
    <location>
        <begin position="395"/>
        <end position="416"/>
    </location>
</feature>
<dbReference type="EMBL" id="JAFJMO010000009">
    <property type="protein sequence ID" value="KAJ8268291.1"/>
    <property type="molecule type" value="Genomic_DNA"/>
</dbReference>
<dbReference type="AlphaFoldDB" id="A0A9Q1DEL9"/>
<feature type="domain" description="Neural chondroitin sulphate proteoglycan cytoplasmic" evidence="4">
    <location>
        <begin position="384"/>
        <end position="497"/>
    </location>
</feature>
<keyword evidence="2" id="KW-1133">Transmembrane helix</keyword>
<feature type="compositionally biased region" description="Basic and acidic residues" evidence="1">
    <location>
        <begin position="132"/>
        <end position="141"/>
    </location>
</feature>
<evidence type="ECO:0000256" key="1">
    <source>
        <dbReference type="SAM" id="MobiDB-lite"/>
    </source>
</evidence>
<feature type="compositionally biased region" description="Basic and acidic residues" evidence="1">
    <location>
        <begin position="482"/>
        <end position="491"/>
    </location>
</feature>
<keyword evidence="3" id="KW-0732">Signal</keyword>
<feature type="signal peptide" evidence="3">
    <location>
        <begin position="1"/>
        <end position="33"/>
    </location>
</feature>
<evidence type="ECO:0000256" key="2">
    <source>
        <dbReference type="SAM" id="Phobius"/>
    </source>
</evidence>
<dbReference type="GO" id="GO:0045202">
    <property type="term" value="C:synapse"/>
    <property type="evidence" value="ECO:0007669"/>
    <property type="project" value="TreeGrafter"/>
</dbReference>
<feature type="region of interest" description="Disordered" evidence="1">
    <location>
        <begin position="535"/>
        <end position="587"/>
    </location>
</feature>
<dbReference type="OrthoDB" id="9935774at2759"/>
<feature type="region of interest" description="Disordered" evidence="1">
    <location>
        <begin position="453"/>
        <end position="497"/>
    </location>
</feature>
<name>A0A9Q1DEL9_CONCO</name>
<dbReference type="Pfam" id="PF06567">
    <property type="entry name" value="Neural_ProG_Cyt"/>
    <property type="match status" value="1"/>
</dbReference>
<comment type="caution">
    <text evidence="5">The sequence shown here is derived from an EMBL/GenBank/DDBJ whole genome shotgun (WGS) entry which is preliminary data.</text>
</comment>